<accession>A0A176XF50</accession>
<evidence type="ECO:0000256" key="4">
    <source>
        <dbReference type="ARBA" id="ARBA00022857"/>
    </source>
</evidence>
<keyword evidence="6" id="KW-0520">NAD</keyword>
<evidence type="ECO:0000256" key="7">
    <source>
        <dbReference type="ARBA" id="ARBA00023098"/>
    </source>
</evidence>
<keyword evidence="3" id="KW-0479">Metal-binding</keyword>
<evidence type="ECO:0000256" key="6">
    <source>
        <dbReference type="ARBA" id="ARBA00023027"/>
    </source>
</evidence>
<protein>
    <submittedName>
        <fullName evidence="10">3-dehydroquinate synthase</fullName>
    </submittedName>
</protein>
<dbReference type="Gene3D" id="3.40.50.1970">
    <property type="match status" value="1"/>
</dbReference>
<dbReference type="SUPFAM" id="SSF56796">
    <property type="entry name" value="Dehydroquinate synthase-like"/>
    <property type="match status" value="1"/>
</dbReference>
<evidence type="ECO:0000256" key="5">
    <source>
        <dbReference type="ARBA" id="ARBA00023002"/>
    </source>
</evidence>
<keyword evidence="1" id="KW-0963">Cytoplasm</keyword>
<organism evidence="10 11">
    <name type="scientific">Agrobacterium tumefaciens</name>
    <dbReference type="NCBI Taxonomy" id="358"/>
    <lineage>
        <taxon>Bacteria</taxon>
        <taxon>Pseudomonadati</taxon>
        <taxon>Pseudomonadota</taxon>
        <taxon>Alphaproteobacteria</taxon>
        <taxon>Hyphomicrobiales</taxon>
        <taxon>Rhizobiaceae</taxon>
        <taxon>Rhizobium/Agrobacterium group</taxon>
        <taxon>Agrobacterium</taxon>
        <taxon>Agrobacterium tumefaciens complex</taxon>
    </lineage>
</organism>
<dbReference type="PANTHER" id="PTHR43616:SF5">
    <property type="entry name" value="GLYCEROL DEHYDROGENASE 1"/>
    <property type="match status" value="1"/>
</dbReference>
<dbReference type="GO" id="GO:0046872">
    <property type="term" value="F:metal ion binding"/>
    <property type="evidence" value="ECO:0007669"/>
    <property type="project" value="UniProtKB-KW"/>
</dbReference>
<comment type="caution">
    <text evidence="10">The sequence shown here is derived from an EMBL/GenBank/DDBJ whole genome shotgun (WGS) entry which is preliminary data.</text>
</comment>
<keyword evidence="5" id="KW-0560">Oxidoreductase</keyword>
<evidence type="ECO:0000256" key="3">
    <source>
        <dbReference type="ARBA" id="ARBA00022723"/>
    </source>
</evidence>
<keyword evidence="4" id="KW-0521">NADP</keyword>
<sequence>MERSMAAALGADAPQGGWTGLIDDLVAGNWTNPETGKRATVPYEKIVIEESLDGGEADLIADLKLGERFTVVADPDTWDAMGGRVAEALKSLGPVETVILDHPHANMAAVADLTEKLKHAQAVIAVGSGTINDLCKFVTGKTNRRYAVFATAASMNGYTSTTASITLKNGLKVSLPSHAPAGFFVDLGVTAAAPTYLSASGFADCLVRSVAQIDWWMSHRLLGSLYSTVPYILQQKDEAELNARAKGLADGDVAANGYLHRVLAFCGLGVSFTGMSNHGSMGEHQISHYIDCFAGERHRGTLHGQQVGVATLTMARLQAHYLASETPPVIRPTIIDSADMARRMGGDIAAHCLAEIQPKLFDARAAAAMNEKFAELWPVLREELQTFALPVVEMEQLLRGAGGPITAADLGLPVEFYRESVLHCREMRNRYSFLDIAADEGILADFASGEA</sequence>
<dbReference type="CDD" id="cd08175">
    <property type="entry name" value="G1PDH"/>
    <property type="match status" value="1"/>
</dbReference>
<keyword evidence="8" id="KW-0594">Phospholipid biosynthesis</keyword>
<dbReference type="AlphaFoldDB" id="A0A176XF50"/>
<dbReference type="InterPro" id="IPR016205">
    <property type="entry name" value="Glycerol_DH"/>
</dbReference>
<keyword evidence="7" id="KW-0443">Lipid metabolism</keyword>
<proteinExistence type="predicted"/>
<dbReference type="InterPro" id="IPR032837">
    <property type="entry name" value="G1PDH"/>
</dbReference>
<evidence type="ECO:0000313" key="11">
    <source>
        <dbReference type="Proteomes" id="UP000077098"/>
    </source>
</evidence>
<dbReference type="Proteomes" id="UP000077098">
    <property type="component" value="Unassembled WGS sequence"/>
</dbReference>
<evidence type="ECO:0000256" key="2">
    <source>
        <dbReference type="ARBA" id="ARBA00022516"/>
    </source>
</evidence>
<keyword evidence="9" id="KW-1208">Phospholipid metabolism</keyword>
<reference evidence="10 11" key="1">
    <citation type="submission" date="2016-05" db="EMBL/GenBank/DDBJ databases">
        <authorList>
            <person name="Lavstsen T."/>
            <person name="Jespersen J.S."/>
        </authorList>
    </citation>
    <scope>NUCLEOTIDE SEQUENCE [LARGE SCALE GENOMIC DNA]</scope>
    <source>
        <strain evidence="10 11">KCJ1736</strain>
    </source>
</reference>
<dbReference type="GO" id="GO:0016614">
    <property type="term" value="F:oxidoreductase activity, acting on CH-OH group of donors"/>
    <property type="evidence" value="ECO:0007669"/>
    <property type="project" value="InterPro"/>
</dbReference>
<gene>
    <name evidence="10" type="ORF">A7J57_15550</name>
</gene>
<evidence type="ECO:0000313" key="10">
    <source>
        <dbReference type="EMBL" id="OAE48006.1"/>
    </source>
</evidence>
<keyword evidence="2" id="KW-0444">Lipid biosynthesis</keyword>
<dbReference type="GO" id="GO:0008654">
    <property type="term" value="P:phospholipid biosynthetic process"/>
    <property type="evidence" value="ECO:0007669"/>
    <property type="project" value="UniProtKB-KW"/>
</dbReference>
<dbReference type="Gene3D" id="1.20.1090.10">
    <property type="entry name" value="Dehydroquinate synthase-like - alpha domain"/>
    <property type="match status" value="1"/>
</dbReference>
<dbReference type="PANTHER" id="PTHR43616">
    <property type="entry name" value="GLYCEROL DEHYDROGENASE"/>
    <property type="match status" value="1"/>
</dbReference>
<name>A0A176XF50_AGRTU</name>
<evidence type="ECO:0000256" key="8">
    <source>
        <dbReference type="ARBA" id="ARBA00023209"/>
    </source>
</evidence>
<evidence type="ECO:0000256" key="1">
    <source>
        <dbReference type="ARBA" id="ARBA00022490"/>
    </source>
</evidence>
<evidence type="ECO:0000256" key="9">
    <source>
        <dbReference type="ARBA" id="ARBA00023264"/>
    </source>
</evidence>
<dbReference type="Pfam" id="PF13685">
    <property type="entry name" value="Fe-ADH_2"/>
    <property type="match status" value="1"/>
</dbReference>
<dbReference type="EMBL" id="LXPS01000008">
    <property type="protein sequence ID" value="OAE48006.1"/>
    <property type="molecule type" value="Genomic_DNA"/>
</dbReference>